<reference evidence="2 3" key="1">
    <citation type="submission" date="2018-05" db="EMBL/GenBank/DDBJ databases">
        <title>Genome sequencing and assembly of the regulated plant pathogen Lachnellula willkommii and related sister species for the development of diagnostic species identification markers.</title>
        <authorList>
            <person name="Giroux E."/>
            <person name="Bilodeau G."/>
        </authorList>
    </citation>
    <scope>NUCLEOTIDE SEQUENCE [LARGE SCALE GENOMIC DNA]</scope>
    <source>
        <strain evidence="2 3">CBS 268.59</strain>
    </source>
</reference>
<keyword evidence="1" id="KW-0812">Transmembrane</keyword>
<gene>
    <name evidence="2" type="ORF">LSUE1_G008223</name>
</gene>
<evidence type="ECO:0000313" key="2">
    <source>
        <dbReference type="EMBL" id="TVY64250.1"/>
    </source>
</evidence>
<keyword evidence="1" id="KW-1133">Transmembrane helix</keyword>
<evidence type="ECO:0000256" key="1">
    <source>
        <dbReference type="SAM" id="Phobius"/>
    </source>
</evidence>
<organism evidence="2 3">
    <name type="scientific">Lachnellula suecica</name>
    <dbReference type="NCBI Taxonomy" id="602035"/>
    <lineage>
        <taxon>Eukaryota</taxon>
        <taxon>Fungi</taxon>
        <taxon>Dikarya</taxon>
        <taxon>Ascomycota</taxon>
        <taxon>Pezizomycotina</taxon>
        <taxon>Leotiomycetes</taxon>
        <taxon>Helotiales</taxon>
        <taxon>Lachnaceae</taxon>
        <taxon>Lachnellula</taxon>
    </lineage>
</organism>
<proteinExistence type="predicted"/>
<dbReference type="OrthoDB" id="1523883at2759"/>
<feature type="non-terminal residue" evidence="2">
    <location>
        <position position="1"/>
    </location>
</feature>
<dbReference type="Proteomes" id="UP000469558">
    <property type="component" value="Unassembled WGS sequence"/>
</dbReference>
<dbReference type="EMBL" id="QGMK01001789">
    <property type="protein sequence ID" value="TVY64250.1"/>
    <property type="molecule type" value="Genomic_DNA"/>
</dbReference>
<dbReference type="AlphaFoldDB" id="A0A8T9BVU8"/>
<feature type="transmembrane region" description="Helical" evidence="1">
    <location>
        <begin position="12"/>
        <end position="31"/>
    </location>
</feature>
<name>A0A8T9BVU8_9HELO</name>
<accession>A0A8T9BVU8</accession>
<feature type="transmembrane region" description="Helical" evidence="1">
    <location>
        <begin position="51"/>
        <end position="72"/>
    </location>
</feature>
<keyword evidence="1" id="KW-0472">Membrane</keyword>
<keyword evidence="3" id="KW-1185">Reference proteome</keyword>
<protein>
    <submittedName>
        <fullName evidence="2">Uncharacterized protein</fullName>
    </submittedName>
</protein>
<sequence length="151" mass="16544">ASSTSPSLTSLIPVLTSTASVTFCFTEYWTLLPFLHPSIPPQSLSAFWDSYLYRTMPGWLGFGLTSAVTGYLSFRSTAGVTRQLYGWGTVLALGHYAFGPSVAKIIERMIKGPPENAKGELRTWLKLHTVRTLLVDIPAMACFVGAFVHLI</sequence>
<evidence type="ECO:0000313" key="3">
    <source>
        <dbReference type="Proteomes" id="UP000469558"/>
    </source>
</evidence>
<comment type="caution">
    <text evidence="2">The sequence shown here is derived from an EMBL/GenBank/DDBJ whole genome shotgun (WGS) entry which is preliminary data.</text>
</comment>